<dbReference type="GO" id="GO:0000785">
    <property type="term" value="C:chromatin"/>
    <property type="evidence" value="ECO:0007669"/>
    <property type="project" value="EnsemblFungi"/>
</dbReference>
<dbReference type="EnsemblFungi" id="CEF85925">
    <property type="protein sequence ID" value="CEF85925"/>
    <property type="gene ID" value="FGRRES_05602"/>
</dbReference>
<reference evidence="9" key="2">
    <citation type="journal article" date="2010" name="Nature">
        <title>Comparative genomics reveals mobile pathogenicity chromosomes in Fusarium.</title>
        <authorList>
            <person name="Ma L.J."/>
            <person name="van der Does H.C."/>
            <person name="Borkovich K.A."/>
            <person name="Coleman J.J."/>
            <person name="Daboussi M.J."/>
            <person name="Di Pietro A."/>
            <person name="Dufresne M."/>
            <person name="Freitag M."/>
            <person name="Grabherr M."/>
            <person name="Henrissat B."/>
            <person name="Houterman P.M."/>
            <person name="Kang S."/>
            <person name="Shim W.B."/>
            <person name="Woloshuk C."/>
            <person name="Xie X."/>
            <person name="Xu J.R."/>
            <person name="Antoniw J."/>
            <person name="Baker S.E."/>
            <person name="Bluhm B.H."/>
            <person name="Breakspear A."/>
            <person name="Brown D.W."/>
            <person name="Butchko R.A."/>
            <person name="Chapman S."/>
            <person name="Coulson R."/>
            <person name="Coutinho P.M."/>
            <person name="Danchin E.G."/>
            <person name="Diener A."/>
            <person name="Gale L.R."/>
            <person name="Gardiner D.M."/>
            <person name="Goff S."/>
            <person name="Hammond-Kosack K.E."/>
            <person name="Hilburn K."/>
            <person name="Hua-Van A."/>
            <person name="Jonkers W."/>
            <person name="Kazan K."/>
            <person name="Kodira C.D."/>
            <person name="Koehrsen M."/>
            <person name="Kumar L."/>
            <person name="Lee Y.H."/>
            <person name="Li L."/>
            <person name="Manners J.M."/>
            <person name="Miranda-Saavedra D."/>
            <person name="Mukherjee M."/>
            <person name="Park G."/>
            <person name="Park J."/>
            <person name="Park S.Y."/>
            <person name="Proctor R.H."/>
            <person name="Regev A."/>
            <person name="Ruiz-Roldan M.C."/>
            <person name="Sain D."/>
            <person name="Sakthikumar S."/>
            <person name="Sykes S."/>
            <person name="Schwartz D.C."/>
            <person name="Turgeon B.G."/>
            <person name="Wapinski I."/>
            <person name="Yoder O."/>
            <person name="Young S."/>
            <person name="Zeng Q."/>
            <person name="Zhou S."/>
            <person name="Galagan J."/>
            <person name="Cuomo C.A."/>
            <person name="Kistler H.C."/>
            <person name="Rep M."/>
        </authorList>
    </citation>
    <scope>GENOME REANNOTATION</scope>
    <source>
        <strain evidence="9">PH-1 / ATCC MYA-4620 / FGSC 9075 / NRRL 31084</strain>
    </source>
</reference>
<gene>
    <name evidence="9" type="primary">FG05602.1</name>
</gene>
<dbReference type="SUPFAM" id="SSF88798">
    <property type="entry name" value="N-terminal, heterodimerisation domain of RBP7 (RpoE)"/>
    <property type="match status" value="1"/>
</dbReference>
<dbReference type="InterPro" id="IPR013238">
    <property type="entry name" value="RNA_pol_III_Rbc25"/>
</dbReference>
<dbReference type="GO" id="GO:0042797">
    <property type="term" value="P:tRNA transcription by RNA polymerase III"/>
    <property type="evidence" value="ECO:0007669"/>
    <property type="project" value="EnsemblFungi"/>
</dbReference>
<dbReference type="Gene3D" id="3.30.1490.120">
    <property type="entry name" value="RNA polymerase Rpb7-like, N-terminal domain"/>
    <property type="match status" value="1"/>
</dbReference>
<dbReference type="GO" id="GO:0003899">
    <property type="term" value="F:DNA-directed RNA polymerase activity"/>
    <property type="evidence" value="ECO:0007669"/>
    <property type="project" value="EnsemblFungi"/>
</dbReference>
<dbReference type="PANTHER" id="PTHR12709:SF1">
    <property type="entry name" value="DNA-DIRECTED RNA POLYMERASE III SUBUNIT RPC8"/>
    <property type="match status" value="1"/>
</dbReference>
<keyword evidence="3 6" id="KW-0240">DNA-directed RNA polymerase</keyword>
<comment type="subcellular location">
    <subcellularLocation>
        <location evidence="1 6">Nucleus</location>
    </subcellularLocation>
</comment>
<dbReference type="GO" id="GO:0006384">
    <property type="term" value="P:transcription initiation at RNA polymerase III promoter"/>
    <property type="evidence" value="ECO:0007669"/>
    <property type="project" value="EnsemblFungi"/>
</dbReference>
<comment type="function">
    <text evidence="6">DNA-dependent RNA polymerase which catalyzes the transcription of DNA into RNA using the four ribonucleoside triphosphates as substrates.</text>
</comment>
<evidence type="ECO:0000256" key="1">
    <source>
        <dbReference type="ARBA" id="ARBA00004123"/>
    </source>
</evidence>
<sequence>MVQIAPEDFSKRSIDAIEDNINAKYSNKVIQKIGLCICLYDLHWASEGLIGHGTGLVNVNAKEYFTAEFRMVVFRPFKGEVMIGRIRSSTPAGINLRTDFFDDIFVPFEELPEGAEYNHSEQLWIWNLEEDRLFYDNHEMVRFQVIDEEWHDQAPAGPTQPEDSPLKTPYRIKASMAAEGLGVCLWWDGA</sequence>
<dbReference type="InterPro" id="IPR012340">
    <property type="entry name" value="NA-bd_OB-fold"/>
</dbReference>
<comment type="similarity">
    <text evidence="2">Belongs to the eukaryotic RPB7/RPC8 RNA polymerase subunit family.</text>
</comment>
<evidence type="ECO:0000256" key="3">
    <source>
        <dbReference type="ARBA" id="ARBA00022478"/>
    </source>
</evidence>
<organism evidence="9">
    <name type="scientific">Gibberella zeae (strain ATCC MYA-4620 / CBS 123657 / FGSC 9075 / NRRL 31084 / PH-1)</name>
    <name type="common">Wheat head blight fungus</name>
    <name type="synonym">Fusarium graminearum</name>
    <dbReference type="NCBI Taxonomy" id="229533"/>
    <lineage>
        <taxon>Eukaryota</taxon>
        <taxon>Fungi</taxon>
        <taxon>Dikarya</taxon>
        <taxon>Ascomycota</taxon>
        <taxon>Pezizomycotina</taxon>
        <taxon>Sordariomycetes</taxon>
        <taxon>Hypocreomycetidae</taxon>
        <taxon>Hypocreales</taxon>
        <taxon>Nectriaceae</taxon>
        <taxon>Fusarium</taxon>
    </lineage>
</organism>
<feature type="domain" description="RNA polymerase Rpb7-like N-terminal" evidence="7">
    <location>
        <begin position="2"/>
        <end position="55"/>
    </location>
</feature>
<accession>A0A098DVR2</accession>
<dbReference type="EMBL" id="HG970334">
    <property type="status" value="NOT_ANNOTATED_CDS"/>
    <property type="molecule type" value="Genomic_DNA"/>
</dbReference>
<evidence type="ECO:0000256" key="2">
    <source>
        <dbReference type="ARBA" id="ARBA00009307"/>
    </source>
</evidence>
<feature type="domain" description="RNA polymerase III subunit Rpc25" evidence="8">
    <location>
        <begin position="80"/>
        <end position="187"/>
    </location>
</feature>
<keyword evidence="4 6" id="KW-0804">Transcription</keyword>
<evidence type="ECO:0000259" key="8">
    <source>
        <dbReference type="Pfam" id="PF08292"/>
    </source>
</evidence>
<dbReference type="InterPro" id="IPR036898">
    <property type="entry name" value="RNA_pol_Rpb7-like_N_sf"/>
</dbReference>
<proteinExistence type="inferred from homology"/>
<evidence type="ECO:0000313" key="9">
    <source>
        <dbReference type="EnsemblFungi" id="CEF85925"/>
    </source>
</evidence>
<dbReference type="InterPro" id="IPR045113">
    <property type="entry name" value="Rpb7-like"/>
</dbReference>
<reference evidence="9" key="3">
    <citation type="submission" date="2017-01" db="UniProtKB">
        <authorList>
            <consortium name="EnsemblFungi"/>
        </authorList>
    </citation>
    <scope>IDENTIFICATION</scope>
    <source>
        <strain evidence="9">PH-1 / ATCC MYA-4620 / FGSC 9075 / NRRL 31084</strain>
    </source>
</reference>
<dbReference type="PANTHER" id="PTHR12709">
    <property type="entry name" value="DNA-DIRECTED RNA POLYMERASE II, III"/>
    <property type="match status" value="1"/>
</dbReference>
<dbReference type="FunFam" id="2.40.50.140:FF:000221">
    <property type="entry name" value="DNA-directed RNA polymerase III subunit"/>
    <property type="match status" value="1"/>
</dbReference>
<evidence type="ECO:0000259" key="7">
    <source>
        <dbReference type="Pfam" id="PF03876"/>
    </source>
</evidence>
<protein>
    <recommendedName>
        <fullName evidence="6">DNA-directed RNA polymerase subunit</fullName>
    </recommendedName>
</protein>
<dbReference type="AlphaFoldDB" id="A0A098DVR2"/>
<dbReference type="GO" id="GO:0005666">
    <property type="term" value="C:RNA polymerase III complex"/>
    <property type="evidence" value="ECO:0007669"/>
    <property type="project" value="EnsemblFungi"/>
</dbReference>
<accession>A0A0E0SHL2</accession>
<dbReference type="CDD" id="cd04330">
    <property type="entry name" value="RNAP_III_Rpc25_N"/>
    <property type="match status" value="1"/>
</dbReference>
<dbReference type="Pfam" id="PF03876">
    <property type="entry name" value="SHS2_Rpb7-N"/>
    <property type="match status" value="1"/>
</dbReference>
<dbReference type="Pfam" id="PF08292">
    <property type="entry name" value="RNA_pol_Rbc25"/>
    <property type="match status" value="1"/>
</dbReference>
<keyword evidence="5 6" id="KW-0539">Nucleus</keyword>
<dbReference type="Gene3D" id="2.40.50.140">
    <property type="entry name" value="Nucleic acid-binding proteins"/>
    <property type="match status" value="1"/>
</dbReference>
<reference evidence="9" key="1">
    <citation type="journal article" date="2007" name="Science">
        <title>The Fusarium graminearum genome reveals a link between localized polymorphism and pathogen specialization.</title>
        <authorList>
            <person name="Cuomo C.A."/>
            <person name="Gueldener U."/>
            <person name="Xu J.-R."/>
            <person name="Trail F."/>
            <person name="Turgeon B.G."/>
            <person name="Di Pietro A."/>
            <person name="Walton J.D."/>
            <person name="Ma L.-J."/>
            <person name="Baker S.E."/>
            <person name="Rep M."/>
            <person name="Adam G."/>
            <person name="Antoniw J."/>
            <person name="Baldwin T."/>
            <person name="Calvo S.E."/>
            <person name="Chang Y.-L."/>
            <person name="DeCaprio D."/>
            <person name="Gale L.R."/>
            <person name="Gnerre S."/>
            <person name="Goswami R.S."/>
            <person name="Hammond-Kosack K."/>
            <person name="Harris L.J."/>
            <person name="Hilburn K."/>
            <person name="Kennell J.C."/>
            <person name="Kroken S."/>
            <person name="Magnuson J.K."/>
            <person name="Mannhaupt G."/>
            <person name="Mauceli E.W."/>
            <person name="Mewes H.-W."/>
            <person name="Mitterbauer R."/>
            <person name="Muehlbauer G."/>
            <person name="Muensterkoetter M."/>
            <person name="Nelson D."/>
            <person name="O'Donnell K."/>
            <person name="Ouellet T."/>
            <person name="Qi W."/>
            <person name="Quesneville H."/>
            <person name="Roncero M.I.G."/>
            <person name="Seong K.-Y."/>
            <person name="Tetko I.V."/>
            <person name="Urban M."/>
            <person name="Waalwijk C."/>
            <person name="Ward T.J."/>
            <person name="Yao J."/>
            <person name="Birren B.W."/>
            <person name="Kistler H.C."/>
        </authorList>
    </citation>
    <scope>NUCLEOTIDE SEQUENCE [LARGE SCALE GENOMIC DNA]</scope>
    <source>
        <strain evidence="9">PH-1 / ATCC MYA-4620 / FGSC 9075 / NRRL 31084</strain>
    </source>
</reference>
<evidence type="ECO:0000256" key="6">
    <source>
        <dbReference type="RuleBase" id="RU369086"/>
    </source>
</evidence>
<evidence type="ECO:0000256" key="4">
    <source>
        <dbReference type="ARBA" id="ARBA00023163"/>
    </source>
</evidence>
<dbReference type="InterPro" id="IPR005576">
    <property type="entry name" value="Rpb7-like_N"/>
</dbReference>
<name>A0A098DVR2_GIBZE</name>
<evidence type="ECO:0000256" key="5">
    <source>
        <dbReference type="ARBA" id="ARBA00023242"/>
    </source>
</evidence>
<dbReference type="SUPFAM" id="SSF50249">
    <property type="entry name" value="Nucleic acid-binding proteins"/>
    <property type="match status" value="1"/>
</dbReference>
<dbReference type="GO" id="GO:0006386">
    <property type="term" value="P:termination of RNA polymerase III transcription"/>
    <property type="evidence" value="ECO:0007669"/>
    <property type="project" value="EnsemblFungi"/>
</dbReference>